<keyword evidence="2" id="KW-0813">Transport</keyword>
<organism evidence="4 5">
    <name type="scientific">Lactovum miscens</name>
    <dbReference type="NCBI Taxonomy" id="190387"/>
    <lineage>
        <taxon>Bacteria</taxon>
        <taxon>Bacillati</taxon>
        <taxon>Bacillota</taxon>
        <taxon>Bacilli</taxon>
        <taxon>Lactobacillales</taxon>
        <taxon>Streptococcaceae</taxon>
        <taxon>Lactovum</taxon>
    </lineage>
</organism>
<keyword evidence="2" id="KW-1003">Cell membrane</keyword>
<proteinExistence type="inferred from homology"/>
<dbReference type="GO" id="GO:0005886">
    <property type="term" value="C:plasma membrane"/>
    <property type="evidence" value="ECO:0007669"/>
    <property type="project" value="UniProtKB-SubCell"/>
</dbReference>
<dbReference type="Proteomes" id="UP000562464">
    <property type="component" value="Unassembled WGS sequence"/>
</dbReference>
<evidence type="ECO:0000256" key="1">
    <source>
        <dbReference type="ARBA" id="ARBA00010692"/>
    </source>
</evidence>
<feature type="transmembrane region" description="Helical" evidence="3">
    <location>
        <begin position="31"/>
        <end position="49"/>
    </location>
</feature>
<name>A0A841CC95_9LACT</name>
<feature type="transmembrane region" description="Helical" evidence="3">
    <location>
        <begin position="112"/>
        <end position="135"/>
    </location>
</feature>
<dbReference type="RefSeq" id="WP_183541209.1">
    <property type="nucleotide sequence ID" value="NZ_JACHHV010000050.1"/>
</dbReference>
<dbReference type="Pfam" id="PF02632">
    <property type="entry name" value="BioY"/>
    <property type="match status" value="1"/>
</dbReference>
<gene>
    <name evidence="4" type="ORF">HNQ37_001683</name>
</gene>
<dbReference type="PANTHER" id="PTHR34295:SF1">
    <property type="entry name" value="BIOTIN TRANSPORTER BIOY"/>
    <property type="match status" value="1"/>
</dbReference>
<reference evidence="4 5" key="1">
    <citation type="submission" date="2020-08" db="EMBL/GenBank/DDBJ databases">
        <title>Genomic Encyclopedia of Type Strains, Phase IV (KMG-IV): sequencing the most valuable type-strain genomes for metagenomic binning, comparative biology and taxonomic classification.</title>
        <authorList>
            <person name="Goeker M."/>
        </authorList>
    </citation>
    <scope>NUCLEOTIDE SEQUENCE [LARGE SCALE GENOMIC DNA]</scope>
    <source>
        <strain evidence="4 5">DSM 14925</strain>
    </source>
</reference>
<accession>A0A841CC95</accession>
<comment type="subcellular location">
    <subcellularLocation>
        <location evidence="2">Cell membrane</location>
        <topology evidence="2">Multi-pass membrane protein</topology>
    </subcellularLocation>
</comment>
<feature type="transmembrane region" description="Helical" evidence="3">
    <location>
        <begin position="141"/>
        <end position="164"/>
    </location>
</feature>
<protein>
    <recommendedName>
        <fullName evidence="2">Biotin transporter</fullName>
    </recommendedName>
</protein>
<comment type="caution">
    <text evidence="4">The sequence shown here is derived from an EMBL/GenBank/DDBJ whole genome shotgun (WGS) entry which is preliminary data.</text>
</comment>
<keyword evidence="3" id="KW-0812">Transmembrane</keyword>
<feature type="transmembrane region" description="Helical" evidence="3">
    <location>
        <begin position="87"/>
        <end position="105"/>
    </location>
</feature>
<evidence type="ECO:0000313" key="5">
    <source>
        <dbReference type="Proteomes" id="UP000562464"/>
    </source>
</evidence>
<comment type="similarity">
    <text evidence="1 2">Belongs to the BioY family.</text>
</comment>
<dbReference type="PIRSF" id="PIRSF016661">
    <property type="entry name" value="BioY"/>
    <property type="match status" value="1"/>
</dbReference>
<evidence type="ECO:0000313" key="4">
    <source>
        <dbReference type="EMBL" id="MBB5888770.1"/>
    </source>
</evidence>
<dbReference type="EMBL" id="JACHHV010000050">
    <property type="protein sequence ID" value="MBB5888770.1"/>
    <property type="molecule type" value="Genomic_DNA"/>
</dbReference>
<keyword evidence="3" id="KW-1133">Transmembrane helix</keyword>
<dbReference type="PANTHER" id="PTHR34295">
    <property type="entry name" value="BIOTIN TRANSPORTER BIOY"/>
    <property type="match status" value="1"/>
</dbReference>
<sequence>MKNKIFSIILIALGTALIAVASQISFPIGTVPITLQTLAVGLIASLYHVKETFLTMLLYLLLGLIGLPIFAGGAGGFSVIYGPTGGFLVTFLISGTLISSLLSIFHKKIITLAIINMIGAILTLFLGTIWLKVFVNMNWSVAFLTGFIPFLADEILKVVLIVIITRALIRILPRINSYFE</sequence>
<keyword evidence="5" id="KW-1185">Reference proteome</keyword>
<evidence type="ECO:0000256" key="3">
    <source>
        <dbReference type="SAM" id="Phobius"/>
    </source>
</evidence>
<evidence type="ECO:0000256" key="2">
    <source>
        <dbReference type="PIRNR" id="PIRNR016661"/>
    </source>
</evidence>
<dbReference type="GO" id="GO:0015225">
    <property type="term" value="F:biotin transmembrane transporter activity"/>
    <property type="evidence" value="ECO:0007669"/>
    <property type="project" value="UniProtKB-UniRule"/>
</dbReference>
<dbReference type="AlphaFoldDB" id="A0A841CC95"/>
<feature type="transmembrane region" description="Helical" evidence="3">
    <location>
        <begin position="56"/>
        <end position="81"/>
    </location>
</feature>
<keyword evidence="2 3" id="KW-0472">Membrane</keyword>
<dbReference type="InterPro" id="IPR003784">
    <property type="entry name" value="BioY"/>
</dbReference>
<dbReference type="Gene3D" id="1.10.1760.20">
    <property type="match status" value="1"/>
</dbReference>